<dbReference type="PIRSF" id="PIRSF002869">
    <property type="entry name" value="MviN"/>
    <property type="match status" value="1"/>
</dbReference>
<evidence type="ECO:0000256" key="1">
    <source>
        <dbReference type="ARBA" id="ARBA00004651"/>
    </source>
</evidence>
<keyword evidence="6 10" id="KW-1133">Transmembrane helix</keyword>
<dbReference type="PANTHER" id="PTHR47019:SF1">
    <property type="entry name" value="LIPID II FLIPPASE MURJ"/>
    <property type="match status" value="1"/>
</dbReference>
<proteinExistence type="inferred from homology"/>
<comment type="pathway">
    <text evidence="10">Cell wall biogenesis; peptidoglycan biosynthesis.</text>
</comment>
<keyword evidence="7 10" id="KW-0472">Membrane</keyword>
<sequence>MSLIRSSLLVGLGAVASRVLGFVRDILFAQALGAGPVADAFLAAFRLPNLVRRIAAEGGLNPALIPALARLEPEERAKLAGDVITTFALGLLGLTALIEIGAGVIAFVLAPGLQGDDGTLALVALYTRLGFPTVIGVTLASLGAALLNMRGRYTATALAPLAVNLGLIGAIVILENANSLGVERKAIWLAVASSVSGFVQLVLVAVALFSPPPCGEGQGRGVSATLSKSGADTPTSNSSPQGGGGLGHSGGDVARFQKPRLSPALKSLLLAGLPALVASGAAQLFILVGTQIASFFPSGVSWLYYADRVVQLPVGLVAALGASVLLPEIALRHRGGDAKAIIAAQNRALEIALLLALPACAALAILAEPIAAVLFERGAFTPADTKGTALVLMGLSLGLPFATLGKVLSQTLFAQGSLRATLLATGLGIIVTIAAGLPLGAVFGMAGIAVGISLGCLAHAAALALLLKRVGLWAIDRPALAKLSRIAASTLIMSLGLAAALTFAPHANAATLTALCLGGLALYGASVFLTGAVTRAEMALFTKKP</sequence>
<evidence type="ECO:0000256" key="2">
    <source>
        <dbReference type="ARBA" id="ARBA00022475"/>
    </source>
</evidence>
<evidence type="ECO:0000256" key="8">
    <source>
        <dbReference type="ARBA" id="ARBA00060041"/>
    </source>
</evidence>
<dbReference type="EMBL" id="JAATJS010000001">
    <property type="protein sequence ID" value="NIX75582.1"/>
    <property type="molecule type" value="Genomic_DNA"/>
</dbReference>
<organism evidence="13 14">
    <name type="scientific">Microvirga terricola</name>
    <dbReference type="NCBI Taxonomy" id="2719797"/>
    <lineage>
        <taxon>Bacteria</taxon>
        <taxon>Pseudomonadati</taxon>
        <taxon>Pseudomonadota</taxon>
        <taxon>Alphaproteobacteria</taxon>
        <taxon>Hyphomicrobiales</taxon>
        <taxon>Methylobacteriaceae</taxon>
        <taxon>Microvirga</taxon>
    </lineage>
</organism>
<comment type="function">
    <text evidence="8 10 11">Involved in peptidoglycan biosynthesis. Transports lipid-linked peptidoglycan precursors from the inner to the outer leaflet of the cytoplasmic membrane.</text>
</comment>
<feature type="transmembrane region" description="Helical" evidence="10">
    <location>
        <begin position="445"/>
        <end position="466"/>
    </location>
</feature>
<evidence type="ECO:0000256" key="11">
    <source>
        <dbReference type="PIRNR" id="PIRNR002869"/>
    </source>
</evidence>
<keyword evidence="10 11" id="KW-0961">Cell wall biogenesis/degradation</keyword>
<accession>A0ABX0VCL5</accession>
<dbReference type="Proteomes" id="UP000707352">
    <property type="component" value="Unassembled WGS sequence"/>
</dbReference>
<feature type="transmembrane region" description="Helical" evidence="10">
    <location>
        <begin position="86"/>
        <end position="109"/>
    </location>
</feature>
<evidence type="ECO:0000256" key="12">
    <source>
        <dbReference type="SAM" id="MobiDB-lite"/>
    </source>
</evidence>
<evidence type="ECO:0000256" key="10">
    <source>
        <dbReference type="HAMAP-Rule" id="MF_02078"/>
    </source>
</evidence>
<dbReference type="HAMAP" id="MF_02078">
    <property type="entry name" value="MurJ_MviN"/>
    <property type="match status" value="1"/>
</dbReference>
<keyword evidence="10" id="KW-0997">Cell inner membrane</keyword>
<gene>
    <name evidence="10" type="primary">murJ</name>
    <name evidence="13" type="ORF">HB375_03005</name>
</gene>
<evidence type="ECO:0000256" key="9">
    <source>
        <dbReference type="ARBA" id="ARBA00061532"/>
    </source>
</evidence>
<feature type="transmembrane region" description="Helical" evidence="10">
    <location>
        <begin position="351"/>
        <end position="375"/>
    </location>
</feature>
<feature type="transmembrane region" description="Helical" evidence="10">
    <location>
        <begin position="154"/>
        <end position="174"/>
    </location>
</feature>
<feature type="transmembrane region" description="Helical" evidence="10">
    <location>
        <begin position="510"/>
        <end position="534"/>
    </location>
</feature>
<evidence type="ECO:0000313" key="14">
    <source>
        <dbReference type="Proteomes" id="UP000707352"/>
    </source>
</evidence>
<feature type="transmembrane region" description="Helical" evidence="10">
    <location>
        <begin position="420"/>
        <end position="439"/>
    </location>
</feature>
<evidence type="ECO:0000256" key="7">
    <source>
        <dbReference type="ARBA" id="ARBA00023136"/>
    </source>
</evidence>
<keyword evidence="3 10" id="KW-0812">Transmembrane</keyword>
<feature type="compositionally biased region" description="Polar residues" evidence="12">
    <location>
        <begin position="224"/>
        <end position="235"/>
    </location>
</feature>
<reference evidence="13 14" key="1">
    <citation type="submission" date="2020-03" db="EMBL/GenBank/DDBJ databases">
        <title>The genome sequence of Microvirga sp. c23x22.</title>
        <authorList>
            <person name="Zhang X."/>
        </authorList>
    </citation>
    <scope>NUCLEOTIDE SEQUENCE [LARGE SCALE GENOMIC DNA]</scope>
    <source>
        <strain evidence="14">c23x22</strain>
    </source>
</reference>
<comment type="subcellular location">
    <subcellularLocation>
        <location evidence="10">Cell inner membrane</location>
        <topology evidence="10">Multi-pass membrane protein</topology>
    </subcellularLocation>
    <subcellularLocation>
        <location evidence="1">Cell membrane</location>
        <topology evidence="1">Multi-pass membrane protein</topology>
    </subcellularLocation>
</comment>
<evidence type="ECO:0000256" key="6">
    <source>
        <dbReference type="ARBA" id="ARBA00022989"/>
    </source>
</evidence>
<dbReference type="RefSeq" id="WP_167671458.1">
    <property type="nucleotide sequence ID" value="NZ_JAATJS010000001.1"/>
</dbReference>
<keyword evidence="4 10" id="KW-0133">Cell shape</keyword>
<keyword evidence="14" id="KW-1185">Reference proteome</keyword>
<dbReference type="Pfam" id="PF03023">
    <property type="entry name" value="MurJ"/>
    <property type="match status" value="1"/>
</dbReference>
<feature type="transmembrane region" description="Helical" evidence="10">
    <location>
        <begin position="309"/>
        <end position="331"/>
    </location>
</feature>
<feature type="transmembrane region" description="Helical" evidence="10">
    <location>
        <begin position="486"/>
        <end position="504"/>
    </location>
</feature>
<comment type="similarity">
    <text evidence="9 10 11">Belongs to the MurJ/MviN family.</text>
</comment>
<protein>
    <recommendedName>
        <fullName evidence="10">Probable lipid II flippase MurJ</fullName>
    </recommendedName>
</protein>
<feature type="region of interest" description="Disordered" evidence="12">
    <location>
        <begin position="215"/>
        <end position="249"/>
    </location>
</feature>
<feature type="transmembrane region" description="Helical" evidence="10">
    <location>
        <begin position="26"/>
        <end position="45"/>
    </location>
</feature>
<dbReference type="PRINTS" id="PR01806">
    <property type="entry name" value="VIRFACTRMVIN"/>
</dbReference>
<dbReference type="InterPro" id="IPR051050">
    <property type="entry name" value="Lipid_II_flippase_MurJ/MviN"/>
</dbReference>
<keyword evidence="2 10" id="KW-1003">Cell membrane</keyword>
<evidence type="ECO:0000256" key="5">
    <source>
        <dbReference type="ARBA" id="ARBA00022984"/>
    </source>
</evidence>
<evidence type="ECO:0000313" key="13">
    <source>
        <dbReference type="EMBL" id="NIX75582.1"/>
    </source>
</evidence>
<feature type="transmembrane region" description="Helical" evidence="10">
    <location>
        <begin position="129"/>
        <end position="147"/>
    </location>
</feature>
<evidence type="ECO:0000256" key="3">
    <source>
        <dbReference type="ARBA" id="ARBA00022692"/>
    </source>
</evidence>
<dbReference type="PANTHER" id="PTHR47019">
    <property type="entry name" value="LIPID II FLIPPASE MURJ"/>
    <property type="match status" value="1"/>
</dbReference>
<name>A0ABX0VCL5_9HYPH</name>
<feature type="transmembrane region" description="Helical" evidence="10">
    <location>
        <begin position="186"/>
        <end position="210"/>
    </location>
</feature>
<evidence type="ECO:0000256" key="4">
    <source>
        <dbReference type="ARBA" id="ARBA00022960"/>
    </source>
</evidence>
<comment type="caution">
    <text evidence="13">The sequence shown here is derived from an EMBL/GenBank/DDBJ whole genome shotgun (WGS) entry which is preliminary data.</text>
</comment>
<feature type="transmembrane region" description="Helical" evidence="10">
    <location>
        <begin position="268"/>
        <end position="289"/>
    </location>
</feature>
<dbReference type="InterPro" id="IPR004268">
    <property type="entry name" value="MurJ"/>
</dbReference>
<feature type="transmembrane region" description="Helical" evidence="10">
    <location>
        <begin position="387"/>
        <end position="408"/>
    </location>
</feature>
<keyword evidence="10 11" id="KW-0813">Transport</keyword>
<keyword evidence="5 10" id="KW-0573">Peptidoglycan synthesis</keyword>